<feature type="region of interest" description="Disordered" evidence="1">
    <location>
        <begin position="1"/>
        <end position="31"/>
    </location>
</feature>
<dbReference type="EMBL" id="CAJNNW010037637">
    <property type="protein sequence ID" value="CAE8743403.1"/>
    <property type="molecule type" value="Genomic_DNA"/>
</dbReference>
<name>A0A813M4G0_POLGL</name>
<evidence type="ECO:0000313" key="3">
    <source>
        <dbReference type="Proteomes" id="UP000626109"/>
    </source>
</evidence>
<sequence length="125" mass="13067">MARLTPLGHPGNWDTLPLSDDFQSPQDNQPAGQALLLEKIFRKSSKLPANLKAEGFTSDRLSHASTASYDPFSSFDGGRGSFGATSGGFSSFGSNDISGEVGFSSFGSNDISGEDLGDGLQPFGK</sequence>
<feature type="compositionally biased region" description="Polar residues" evidence="1">
    <location>
        <begin position="21"/>
        <end position="31"/>
    </location>
</feature>
<evidence type="ECO:0000256" key="1">
    <source>
        <dbReference type="SAM" id="MobiDB-lite"/>
    </source>
</evidence>
<evidence type="ECO:0000313" key="2">
    <source>
        <dbReference type="EMBL" id="CAE8743403.1"/>
    </source>
</evidence>
<gene>
    <name evidence="2" type="ORF">PGLA2088_LOCUS51379</name>
</gene>
<feature type="non-terminal residue" evidence="2">
    <location>
        <position position="125"/>
    </location>
</feature>
<dbReference type="AlphaFoldDB" id="A0A813M4G0"/>
<reference evidence="2" key="1">
    <citation type="submission" date="2021-02" db="EMBL/GenBank/DDBJ databases">
        <authorList>
            <person name="Dougan E. K."/>
            <person name="Rhodes N."/>
            <person name="Thang M."/>
            <person name="Chan C."/>
        </authorList>
    </citation>
    <scope>NUCLEOTIDE SEQUENCE</scope>
</reference>
<protein>
    <submittedName>
        <fullName evidence="2">Uncharacterized protein</fullName>
    </submittedName>
</protein>
<comment type="caution">
    <text evidence="2">The sequence shown here is derived from an EMBL/GenBank/DDBJ whole genome shotgun (WGS) entry which is preliminary data.</text>
</comment>
<dbReference type="Proteomes" id="UP000626109">
    <property type="component" value="Unassembled WGS sequence"/>
</dbReference>
<accession>A0A813M4G0</accession>
<organism evidence="2 3">
    <name type="scientific">Polarella glacialis</name>
    <name type="common">Dinoflagellate</name>
    <dbReference type="NCBI Taxonomy" id="89957"/>
    <lineage>
        <taxon>Eukaryota</taxon>
        <taxon>Sar</taxon>
        <taxon>Alveolata</taxon>
        <taxon>Dinophyceae</taxon>
        <taxon>Suessiales</taxon>
        <taxon>Suessiaceae</taxon>
        <taxon>Polarella</taxon>
    </lineage>
</organism>
<proteinExistence type="predicted"/>